<evidence type="ECO:0000259" key="1">
    <source>
        <dbReference type="Pfam" id="PF05838"/>
    </source>
</evidence>
<proteinExistence type="predicted"/>
<name>A0A1X0U221_9BACT</name>
<dbReference type="AlphaFoldDB" id="A0A1X0U221"/>
<feature type="domain" description="Peptidoglycan binding" evidence="2">
    <location>
        <begin position="116"/>
        <end position="182"/>
    </location>
</feature>
<protein>
    <submittedName>
        <fullName evidence="3">Peptidoglycan domain protein</fullName>
    </submittedName>
</protein>
<dbReference type="InterPro" id="IPR008565">
    <property type="entry name" value="TtsA-like_GH18_dom"/>
</dbReference>
<dbReference type="Pfam" id="PF09374">
    <property type="entry name" value="PG_binding_3"/>
    <property type="match status" value="1"/>
</dbReference>
<dbReference type="InterPro" id="IPR023346">
    <property type="entry name" value="Lysozyme-like_dom_sf"/>
</dbReference>
<dbReference type="EMBL" id="LVWL01000020">
    <property type="protein sequence ID" value="ORI07425.1"/>
    <property type="molecule type" value="Genomic_DNA"/>
</dbReference>
<gene>
    <name evidence="3" type="ORF">A3835_07680</name>
</gene>
<comment type="caution">
    <text evidence="3">The sequence shown here is derived from an EMBL/GenBank/DDBJ whole genome shotgun (WGS) entry which is preliminary data.</text>
</comment>
<dbReference type="InterPro" id="IPR018537">
    <property type="entry name" value="Peptidoglycan-bd_3"/>
</dbReference>
<accession>A0A1X0U221</accession>
<reference evidence="3 4" key="1">
    <citation type="journal article" date="2017" name="Gene Rep">
        <title>The ribosomal RNA operon (rrn) of Campylobacter concisus supports molecular typing to genomospecies level.</title>
        <authorList>
            <person name="Huq M."/>
            <person name="Van T.T.H."/>
            <person name="Gurtler V."/>
            <person name="Elshagmani E."/>
            <person name="Allemailem K.S."/>
            <person name="Smooker P.M."/>
            <person name="Istivan T.S."/>
        </authorList>
    </citation>
    <scope>NUCLEOTIDE SEQUENCE [LARGE SCALE GENOMIC DNA]</scope>
    <source>
        <strain evidence="3 4">RCH 26</strain>
    </source>
</reference>
<dbReference type="Proteomes" id="UP000192671">
    <property type="component" value="Unassembled WGS sequence"/>
</dbReference>
<dbReference type="Pfam" id="PF05838">
    <property type="entry name" value="Glyco_hydro_108"/>
    <property type="match status" value="1"/>
</dbReference>
<organism evidence="3 4">
    <name type="scientific">Campylobacter concisus</name>
    <dbReference type="NCBI Taxonomy" id="199"/>
    <lineage>
        <taxon>Bacteria</taxon>
        <taxon>Pseudomonadati</taxon>
        <taxon>Campylobacterota</taxon>
        <taxon>Epsilonproteobacteria</taxon>
        <taxon>Campylobacterales</taxon>
        <taxon>Campylobacteraceae</taxon>
        <taxon>Campylobacter</taxon>
    </lineage>
</organism>
<evidence type="ECO:0000313" key="3">
    <source>
        <dbReference type="EMBL" id="ORI07425.1"/>
    </source>
</evidence>
<feature type="domain" description="TtsA-like Glycoside hydrolase family 108" evidence="1">
    <location>
        <begin position="33"/>
        <end position="110"/>
    </location>
</feature>
<evidence type="ECO:0000313" key="4">
    <source>
        <dbReference type="Proteomes" id="UP000192671"/>
    </source>
</evidence>
<evidence type="ECO:0000259" key="2">
    <source>
        <dbReference type="Pfam" id="PF09374"/>
    </source>
</evidence>
<sequence length="184" mass="21605">MADFNNAFQILMSLEFSRPEKALHKNPTEREWTFMGIYQKYHSAWKGWNEILAALAYGGDIEKISRVLFDNKDLRDEVWKFYKQMYWDRMRLGEINSQLKANEMFIFGVNADTKPAIRAAQRIAGVVDDGIMGEISLAAINKVDEEKFDKEFDRAELEHYNMLIKQNPNLRVYANGWRRRAEAV</sequence>
<dbReference type="SUPFAM" id="SSF53955">
    <property type="entry name" value="Lysozyme-like"/>
    <property type="match status" value="1"/>
</dbReference>
<dbReference type="Gene3D" id="1.20.141.10">
    <property type="entry name" value="Chitosanase, subunit A, domain 1"/>
    <property type="match status" value="1"/>
</dbReference>